<evidence type="ECO:0000313" key="3">
    <source>
        <dbReference type="Proteomes" id="UP000095333"/>
    </source>
</evidence>
<gene>
    <name evidence="2" type="ORF">ERS852457_00951</name>
</gene>
<protein>
    <recommendedName>
        <fullName evidence="4">PcfK-like protein</fullName>
    </recommendedName>
</protein>
<dbReference type="AlphaFoldDB" id="A0A174AEF3"/>
<evidence type="ECO:0000256" key="1">
    <source>
        <dbReference type="SAM" id="MobiDB-lite"/>
    </source>
</evidence>
<dbReference type="EMBL" id="CYZI01000003">
    <property type="protein sequence ID" value="CUN86962.1"/>
    <property type="molecule type" value="Genomic_DNA"/>
</dbReference>
<organism evidence="2 3">
    <name type="scientific">Phocaeicola vulgatus</name>
    <name type="common">Bacteroides vulgatus</name>
    <dbReference type="NCBI Taxonomy" id="821"/>
    <lineage>
        <taxon>Bacteria</taxon>
        <taxon>Pseudomonadati</taxon>
        <taxon>Bacteroidota</taxon>
        <taxon>Bacteroidia</taxon>
        <taxon>Bacteroidales</taxon>
        <taxon>Bacteroidaceae</taxon>
        <taxon>Phocaeicola</taxon>
    </lineage>
</organism>
<dbReference type="Proteomes" id="UP000095333">
    <property type="component" value="Unassembled WGS sequence"/>
</dbReference>
<evidence type="ECO:0008006" key="4">
    <source>
        <dbReference type="Google" id="ProtNLM"/>
    </source>
</evidence>
<reference evidence="2 3" key="1">
    <citation type="submission" date="2015-09" db="EMBL/GenBank/DDBJ databases">
        <authorList>
            <consortium name="Pathogen Informatics"/>
        </authorList>
    </citation>
    <scope>NUCLEOTIDE SEQUENCE [LARGE SCALE GENOMIC DNA]</scope>
    <source>
        <strain evidence="2 3">2789STDY5834842</strain>
    </source>
</reference>
<dbReference type="RefSeq" id="WP_057249905.1">
    <property type="nucleotide sequence ID" value="NZ_CYZI01000003.1"/>
</dbReference>
<accession>A0A174AEF3</accession>
<dbReference type="Pfam" id="PF14058">
    <property type="entry name" value="PcfK"/>
    <property type="match status" value="1"/>
</dbReference>
<sequence>MKGTEQFKEIIKNYLDNRAKEDELFRVKYEATARSIDDIVTYILNEVQHSGCCGFSDMEVFSMAVHAAEEPTLIIGEPLSCDVVVNRHIELTEEEKAEQRDLALKRYQEEELRKIQARNSRPKPGKPKVPQQAELSLFDF</sequence>
<feature type="region of interest" description="Disordered" evidence="1">
    <location>
        <begin position="114"/>
        <end position="140"/>
    </location>
</feature>
<evidence type="ECO:0000313" key="2">
    <source>
        <dbReference type="EMBL" id="CUN86962.1"/>
    </source>
</evidence>
<dbReference type="InterPro" id="IPR025624">
    <property type="entry name" value="PcfK"/>
</dbReference>
<proteinExistence type="predicted"/>
<name>A0A174AEF3_PHOVU</name>